<comment type="subcellular location">
    <subcellularLocation>
        <location evidence="1">Cell membrane</location>
        <topology evidence="1">Multi-pass membrane protein</topology>
    </subcellularLocation>
</comment>
<evidence type="ECO:0000256" key="5">
    <source>
        <dbReference type="ARBA" id="ARBA00023136"/>
    </source>
</evidence>
<evidence type="ECO:0000256" key="1">
    <source>
        <dbReference type="ARBA" id="ARBA00004651"/>
    </source>
</evidence>
<dbReference type="Gene3D" id="1.20.1250.20">
    <property type="entry name" value="MFS general substrate transporter like domains"/>
    <property type="match status" value="1"/>
</dbReference>
<feature type="transmembrane region" description="Helical" evidence="6">
    <location>
        <begin position="242"/>
        <end position="259"/>
    </location>
</feature>
<dbReference type="PANTHER" id="PTHR23508:SF10">
    <property type="entry name" value="CARBOXYLIC ACID TRANSPORTER PROTEIN HOMOLOG"/>
    <property type="match status" value="1"/>
</dbReference>
<sequence length="440" mass="47545">MKAWSMTREQTFWLFLAALAWLIESYDIGLTSVILLPFKTLFHLTADARGLLVIAPTIGIVLGVVPSGMAADLLGRKTLFAWAMLWYSVWTVLAGFSSSWRVLALMRMAAGLGLGAMFPMPYTLLAELSPAKIRGRIAGILDAFLSLGYFAAPLAGAVIARHVGLNTGWRLLFFAGGIGIVYAGLLAVWLPESPRWLLANGRAEEAKTILARIGQPLASHPLSHPAYRFSAAFQGVYRQRTAMLWVAFPSILFLFYAIMNFMPSVLSTEHLTDEAALNFSAYIMAASIPGKLFEAWLVEQVGRKTLIVGFAAAASLAALIFPLVHGPLPLLLLGMALAFFGIAVDPAMKIYAAEQYPTTFRATGVGMAEGVARLFGGALAPYIFSFLLAMWGVPGSFAFVALVGFAGAVAVGLWGQETRGLPLPDFPIPTTKLKRRNRLP</sequence>
<dbReference type="InterPro" id="IPR005828">
    <property type="entry name" value="MFS_sugar_transport-like"/>
</dbReference>
<dbReference type="InterPro" id="IPR005829">
    <property type="entry name" value="Sugar_transporter_CS"/>
</dbReference>
<protein>
    <submittedName>
        <fullName evidence="8">MFS transporter</fullName>
    </submittedName>
</protein>
<keyword evidence="9" id="KW-1185">Reference proteome</keyword>
<name>A0A7Y0L6B6_9FIRM</name>
<evidence type="ECO:0000256" key="2">
    <source>
        <dbReference type="ARBA" id="ARBA00022448"/>
    </source>
</evidence>
<evidence type="ECO:0000313" key="9">
    <source>
        <dbReference type="Proteomes" id="UP000533476"/>
    </source>
</evidence>
<evidence type="ECO:0000256" key="3">
    <source>
        <dbReference type="ARBA" id="ARBA00022692"/>
    </source>
</evidence>
<dbReference type="AlphaFoldDB" id="A0A7Y0L6B6"/>
<evidence type="ECO:0000256" key="4">
    <source>
        <dbReference type="ARBA" id="ARBA00022989"/>
    </source>
</evidence>
<feature type="transmembrane region" description="Helical" evidence="6">
    <location>
        <begin position="279"/>
        <end position="298"/>
    </location>
</feature>
<feature type="transmembrane region" description="Helical" evidence="6">
    <location>
        <begin position="48"/>
        <end position="67"/>
    </location>
</feature>
<dbReference type="SUPFAM" id="SSF103473">
    <property type="entry name" value="MFS general substrate transporter"/>
    <property type="match status" value="1"/>
</dbReference>
<keyword evidence="2" id="KW-0813">Transport</keyword>
<evidence type="ECO:0000313" key="8">
    <source>
        <dbReference type="EMBL" id="NMP24087.1"/>
    </source>
</evidence>
<evidence type="ECO:0000256" key="6">
    <source>
        <dbReference type="SAM" id="Phobius"/>
    </source>
</evidence>
<dbReference type="GO" id="GO:0005886">
    <property type="term" value="C:plasma membrane"/>
    <property type="evidence" value="ECO:0007669"/>
    <property type="project" value="UniProtKB-SubCell"/>
</dbReference>
<dbReference type="Pfam" id="PF00083">
    <property type="entry name" value="Sugar_tr"/>
    <property type="match status" value="1"/>
</dbReference>
<accession>A0A7Y0L6B6</accession>
<feature type="transmembrane region" description="Helical" evidence="6">
    <location>
        <begin position="171"/>
        <end position="190"/>
    </location>
</feature>
<dbReference type="InterPro" id="IPR036259">
    <property type="entry name" value="MFS_trans_sf"/>
</dbReference>
<feature type="transmembrane region" description="Helical" evidence="6">
    <location>
        <begin position="12"/>
        <end position="36"/>
    </location>
</feature>
<dbReference type="PROSITE" id="PS00216">
    <property type="entry name" value="SUGAR_TRANSPORT_1"/>
    <property type="match status" value="1"/>
</dbReference>
<dbReference type="PROSITE" id="PS50850">
    <property type="entry name" value="MFS"/>
    <property type="match status" value="1"/>
</dbReference>
<dbReference type="Proteomes" id="UP000533476">
    <property type="component" value="Unassembled WGS sequence"/>
</dbReference>
<gene>
    <name evidence="8" type="ORF">HIJ39_17275</name>
</gene>
<feature type="transmembrane region" description="Helical" evidence="6">
    <location>
        <begin position="79"/>
        <end position="98"/>
    </location>
</feature>
<feature type="transmembrane region" description="Helical" evidence="6">
    <location>
        <begin position="305"/>
        <end position="324"/>
    </location>
</feature>
<comment type="caution">
    <text evidence="8">The sequence shown here is derived from an EMBL/GenBank/DDBJ whole genome shotgun (WGS) entry which is preliminary data.</text>
</comment>
<reference evidence="8 9" key="1">
    <citation type="submission" date="2020-04" db="EMBL/GenBank/DDBJ databases">
        <authorList>
            <person name="Zhang R."/>
            <person name="Schippers A."/>
        </authorList>
    </citation>
    <scope>NUCLEOTIDE SEQUENCE [LARGE SCALE GENOMIC DNA]</scope>
    <source>
        <strain evidence="8 9">DSM 109850</strain>
    </source>
</reference>
<evidence type="ECO:0000259" key="7">
    <source>
        <dbReference type="PROSITE" id="PS50850"/>
    </source>
</evidence>
<keyword evidence="5 6" id="KW-0472">Membrane</keyword>
<feature type="transmembrane region" description="Helical" evidence="6">
    <location>
        <begin position="371"/>
        <end position="391"/>
    </location>
</feature>
<dbReference type="InterPro" id="IPR020846">
    <property type="entry name" value="MFS_dom"/>
</dbReference>
<dbReference type="EMBL" id="JABBVZ010000083">
    <property type="protein sequence ID" value="NMP24087.1"/>
    <property type="molecule type" value="Genomic_DNA"/>
</dbReference>
<keyword evidence="4 6" id="KW-1133">Transmembrane helix</keyword>
<dbReference type="PANTHER" id="PTHR23508">
    <property type="entry name" value="CARBOXYLIC ACID TRANSPORTER PROTEIN HOMOLOG"/>
    <property type="match status" value="1"/>
</dbReference>
<organism evidence="8 9">
    <name type="scientific">Sulfobacillus harzensis</name>
    <dbReference type="NCBI Taxonomy" id="2729629"/>
    <lineage>
        <taxon>Bacteria</taxon>
        <taxon>Bacillati</taxon>
        <taxon>Bacillota</taxon>
        <taxon>Clostridia</taxon>
        <taxon>Eubacteriales</taxon>
        <taxon>Clostridiales Family XVII. Incertae Sedis</taxon>
        <taxon>Sulfobacillus</taxon>
    </lineage>
</organism>
<keyword evidence="3 6" id="KW-0812">Transmembrane</keyword>
<dbReference type="RefSeq" id="WP_169101905.1">
    <property type="nucleotide sequence ID" value="NZ_JABBVZ010000083.1"/>
</dbReference>
<feature type="transmembrane region" description="Helical" evidence="6">
    <location>
        <begin position="104"/>
        <end position="125"/>
    </location>
</feature>
<proteinExistence type="predicted"/>
<feature type="transmembrane region" description="Helical" evidence="6">
    <location>
        <begin position="397"/>
        <end position="415"/>
    </location>
</feature>
<feature type="transmembrane region" description="Helical" evidence="6">
    <location>
        <begin position="137"/>
        <end position="159"/>
    </location>
</feature>
<feature type="transmembrane region" description="Helical" evidence="6">
    <location>
        <begin position="330"/>
        <end position="351"/>
    </location>
</feature>
<dbReference type="GO" id="GO:0046943">
    <property type="term" value="F:carboxylic acid transmembrane transporter activity"/>
    <property type="evidence" value="ECO:0007669"/>
    <property type="project" value="TreeGrafter"/>
</dbReference>
<feature type="domain" description="Major facilitator superfamily (MFS) profile" evidence="7">
    <location>
        <begin position="13"/>
        <end position="419"/>
    </location>
</feature>